<organism evidence="1 2">
    <name type="scientific">Amycolatopsis samaneae</name>
    <dbReference type="NCBI Taxonomy" id="664691"/>
    <lineage>
        <taxon>Bacteria</taxon>
        <taxon>Bacillati</taxon>
        <taxon>Actinomycetota</taxon>
        <taxon>Actinomycetes</taxon>
        <taxon>Pseudonocardiales</taxon>
        <taxon>Pseudonocardiaceae</taxon>
        <taxon>Amycolatopsis</taxon>
    </lineage>
</organism>
<sequence>MFVVHADYRQFFLRDKASHETWLRTHPRPEVWTDEAVTRHRVGAEPHSLAVGTARSDLVEVALTVHAGPPPVAAEADHVVEADLDAPSGALHLFGPADYPARHRLVPIAPGRHRVRVSYLQAGPPDAEWNDFEYGDHLRYVLDLWPVSSATGVVVRKQGGDLWDG</sequence>
<reference evidence="2" key="1">
    <citation type="journal article" date="2019" name="Int. J. Syst. Evol. Microbiol.">
        <title>The Global Catalogue of Microorganisms (GCM) 10K type strain sequencing project: providing services to taxonomists for standard genome sequencing and annotation.</title>
        <authorList>
            <consortium name="The Broad Institute Genomics Platform"/>
            <consortium name="The Broad Institute Genome Sequencing Center for Infectious Disease"/>
            <person name="Wu L."/>
            <person name="Ma J."/>
        </authorList>
    </citation>
    <scope>NUCLEOTIDE SEQUENCE [LARGE SCALE GENOMIC DNA]</scope>
    <source>
        <strain evidence="2">CGMCC 4.7643</strain>
    </source>
</reference>
<proteinExistence type="predicted"/>
<evidence type="ECO:0000313" key="1">
    <source>
        <dbReference type="EMBL" id="MFD2458462.1"/>
    </source>
</evidence>
<name>A0ABW5GBL6_9PSEU</name>
<dbReference type="RefSeq" id="WP_345388282.1">
    <property type="nucleotide sequence ID" value="NZ_BAABHG010000002.1"/>
</dbReference>
<comment type="caution">
    <text evidence="1">The sequence shown here is derived from an EMBL/GenBank/DDBJ whole genome shotgun (WGS) entry which is preliminary data.</text>
</comment>
<dbReference type="EMBL" id="JBHUKU010000004">
    <property type="protein sequence ID" value="MFD2458462.1"/>
    <property type="molecule type" value="Genomic_DNA"/>
</dbReference>
<dbReference type="Proteomes" id="UP001597419">
    <property type="component" value="Unassembled WGS sequence"/>
</dbReference>
<accession>A0ABW5GBL6</accession>
<protein>
    <submittedName>
        <fullName evidence="1">Uncharacterized protein</fullName>
    </submittedName>
</protein>
<keyword evidence="2" id="KW-1185">Reference proteome</keyword>
<evidence type="ECO:0000313" key="2">
    <source>
        <dbReference type="Proteomes" id="UP001597419"/>
    </source>
</evidence>
<gene>
    <name evidence="1" type="ORF">ACFSYJ_07625</name>
</gene>